<feature type="region of interest" description="Disordered" evidence="1">
    <location>
        <begin position="1"/>
        <end position="76"/>
    </location>
</feature>
<feature type="compositionally biased region" description="Pro residues" evidence="1">
    <location>
        <begin position="537"/>
        <end position="550"/>
    </location>
</feature>
<feature type="region of interest" description="Disordered" evidence="1">
    <location>
        <begin position="536"/>
        <end position="563"/>
    </location>
</feature>
<reference evidence="3 4" key="1">
    <citation type="submission" date="2018-12" db="EMBL/GenBank/DDBJ databases">
        <title>Amycolatopsis eburnea sp. nov. actinomycete associate with arbuscular mycorrhiza fungal spore.</title>
        <authorList>
            <person name="Lumyong S."/>
            <person name="Chaiya L."/>
        </authorList>
    </citation>
    <scope>NUCLEOTIDE SEQUENCE [LARGE SCALE GENOMIC DNA]</scope>
    <source>
        <strain evidence="3 4">GLM-1</strain>
    </source>
</reference>
<evidence type="ECO:0000313" key="3">
    <source>
        <dbReference type="EMBL" id="RSD09152.1"/>
    </source>
</evidence>
<feature type="domain" description="CHAT" evidence="2">
    <location>
        <begin position="147"/>
        <end position="432"/>
    </location>
</feature>
<dbReference type="EMBL" id="RSEC01000061">
    <property type="protein sequence ID" value="RSD09152.1"/>
    <property type="molecule type" value="Genomic_DNA"/>
</dbReference>
<evidence type="ECO:0000259" key="2">
    <source>
        <dbReference type="Pfam" id="PF12770"/>
    </source>
</evidence>
<comment type="caution">
    <text evidence="3">The sequence shown here is derived from an EMBL/GenBank/DDBJ whole genome shotgun (WGS) entry which is preliminary data.</text>
</comment>
<evidence type="ECO:0000256" key="1">
    <source>
        <dbReference type="SAM" id="MobiDB-lite"/>
    </source>
</evidence>
<accession>A0A427SXM5</accession>
<sequence length="563" mass="62300">MGRDPERGRPLGHAQLPRGALRGNRDQSGRATRRRGRDLRRVGAAGGRRPRAGPGHRAAGQPGGGKRSTADPVPADQGCLMSRKGFIECKLDLLDSKQVKFTSDTHHDEYFCETDEDLLHSATTKWIGQLLRDRPEAVSAEGLKILGRHLYDRVFRGDVDLAFRQTFERFRAFADDHRADSLRLVITFHPRAEDLTNLPWEFLYLAHENGSGTFLTGESHSLVLTRVVSGQRPLPDNPRDNLSILFALCAPEGTNEGTTKNLRALFEDDNPLAAQPLRQPTFGQLKKAISEMNPDIVHLVAHGEPGKVVLPRETDRITADVALADIERSKRQPAASVKRTELVDTSKLRALFGSSPPSLMFLHSCHGGGSDNEALYCTAVEIVRSGVPAVIAMQYDIEAEEADVFAAAFYRALIENRTVGEAVFEGRKALVELAEGTYWGHRNFGTPVIYLQRDVEIVKARHRNPFSERETRPPQGTCPRCAVTTRTEHKFCPECAIPLVCPCSWDTPTGCDCRESLHKPQLGRCPVCTHRFEVQPYTPPPGEPTAPPLALPQRPGDGFEKAS</sequence>
<protein>
    <submittedName>
        <fullName evidence="3">CHAT domain-containing protein</fullName>
    </submittedName>
</protein>
<gene>
    <name evidence="3" type="ORF">EIY87_39475</name>
</gene>
<proteinExistence type="predicted"/>
<organism evidence="3 4">
    <name type="scientific">Amycolatopsis eburnea</name>
    <dbReference type="NCBI Taxonomy" id="2267691"/>
    <lineage>
        <taxon>Bacteria</taxon>
        <taxon>Bacillati</taxon>
        <taxon>Actinomycetota</taxon>
        <taxon>Actinomycetes</taxon>
        <taxon>Pseudonocardiales</taxon>
        <taxon>Pseudonocardiaceae</taxon>
        <taxon>Amycolatopsis</taxon>
    </lineage>
</organism>
<keyword evidence="4" id="KW-1185">Reference proteome</keyword>
<dbReference type="InterPro" id="IPR024983">
    <property type="entry name" value="CHAT_dom"/>
</dbReference>
<name>A0A427SXM5_9PSEU</name>
<evidence type="ECO:0000313" key="4">
    <source>
        <dbReference type="Proteomes" id="UP000267081"/>
    </source>
</evidence>
<dbReference type="Pfam" id="PF12770">
    <property type="entry name" value="CHAT"/>
    <property type="match status" value="1"/>
</dbReference>
<dbReference type="Proteomes" id="UP000267081">
    <property type="component" value="Unassembled WGS sequence"/>
</dbReference>
<dbReference type="AlphaFoldDB" id="A0A427SXM5"/>